<evidence type="ECO:0000256" key="7">
    <source>
        <dbReference type="SAM" id="MobiDB-lite"/>
    </source>
</evidence>
<dbReference type="PANTHER" id="PTHR42709:SF6">
    <property type="entry name" value="UNDECAPRENYL PHOSPHATE TRANSPORTER A"/>
    <property type="match status" value="1"/>
</dbReference>
<reference evidence="10 11" key="1">
    <citation type="submission" date="2023-03" db="EMBL/GenBank/DDBJ databases">
        <title>YIM 133296 draft genome.</title>
        <authorList>
            <person name="Xiong L."/>
        </authorList>
    </citation>
    <scope>NUCLEOTIDE SEQUENCE [LARGE SCALE GENOMIC DNA]</scope>
    <source>
        <strain evidence="10 11">YIM 133296</strain>
    </source>
</reference>
<feature type="transmembrane region" description="Helical" evidence="8">
    <location>
        <begin position="54"/>
        <end position="77"/>
    </location>
</feature>
<evidence type="ECO:0000256" key="2">
    <source>
        <dbReference type="ARBA" id="ARBA00010792"/>
    </source>
</evidence>
<feature type="transmembrane region" description="Helical" evidence="8">
    <location>
        <begin position="235"/>
        <end position="251"/>
    </location>
</feature>
<proteinExistence type="inferred from homology"/>
<feature type="compositionally biased region" description="Low complexity" evidence="7">
    <location>
        <begin position="15"/>
        <end position="25"/>
    </location>
</feature>
<dbReference type="RefSeq" id="WP_275240475.1">
    <property type="nucleotide sequence ID" value="NZ_JARFJC010000048.1"/>
</dbReference>
<feature type="domain" description="VTT" evidence="9">
    <location>
        <begin position="110"/>
        <end position="217"/>
    </location>
</feature>
<feature type="region of interest" description="Disordered" evidence="7">
    <location>
        <begin position="1"/>
        <end position="35"/>
    </location>
</feature>
<comment type="similarity">
    <text evidence="2">Belongs to the DedA family.</text>
</comment>
<comment type="subcellular location">
    <subcellularLocation>
        <location evidence="1">Cell membrane</location>
        <topology evidence="1">Multi-pass membrane protein</topology>
    </subcellularLocation>
</comment>
<organism evidence="10 11">
    <name type="scientific">Luteipulveratus flavus</name>
    <dbReference type="NCBI Taxonomy" id="3031728"/>
    <lineage>
        <taxon>Bacteria</taxon>
        <taxon>Bacillati</taxon>
        <taxon>Actinomycetota</taxon>
        <taxon>Actinomycetes</taxon>
        <taxon>Micrococcales</taxon>
        <taxon>Dermacoccaceae</taxon>
        <taxon>Luteipulveratus</taxon>
    </lineage>
</organism>
<evidence type="ECO:0000256" key="4">
    <source>
        <dbReference type="ARBA" id="ARBA00022692"/>
    </source>
</evidence>
<evidence type="ECO:0000256" key="3">
    <source>
        <dbReference type="ARBA" id="ARBA00022475"/>
    </source>
</evidence>
<accession>A0ABT6C300</accession>
<dbReference type="EMBL" id="JAROAV010000010">
    <property type="protein sequence ID" value="MDF8263324.1"/>
    <property type="molecule type" value="Genomic_DNA"/>
</dbReference>
<feature type="transmembrane region" description="Helical" evidence="8">
    <location>
        <begin position="194"/>
        <end position="215"/>
    </location>
</feature>
<keyword evidence="4 8" id="KW-0812">Transmembrane</keyword>
<name>A0ABT6C300_9MICO</name>
<dbReference type="InterPro" id="IPR051311">
    <property type="entry name" value="DedA_domain"/>
</dbReference>
<feature type="transmembrane region" description="Helical" evidence="8">
    <location>
        <begin position="109"/>
        <end position="131"/>
    </location>
</feature>
<evidence type="ECO:0000256" key="1">
    <source>
        <dbReference type="ARBA" id="ARBA00004651"/>
    </source>
</evidence>
<keyword evidence="11" id="KW-1185">Reference proteome</keyword>
<dbReference type="Pfam" id="PF09335">
    <property type="entry name" value="VTT_dom"/>
    <property type="match status" value="1"/>
</dbReference>
<keyword evidence="3" id="KW-1003">Cell membrane</keyword>
<keyword evidence="5 8" id="KW-1133">Transmembrane helix</keyword>
<evidence type="ECO:0000313" key="10">
    <source>
        <dbReference type="EMBL" id="MDF8263324.1"/>
    </source>
</evidence>
<dbReference type="Proteomes" id="UP001528912">
    <property type="component" value="Unassembled WGS sequence"/>
</dbReference>
<dbReference type="InterPro" id="IPR032816">
    <property type="entry name" value="VTT_dom"/>
</dbReference>
<evidence type="ECO:0000259" key="9">
    <source>
        <dbReference type="Pfam" id="PF09335"/>
    </source>
</evidence>
<feature type="transmembrane region" description="Helical" evidence="8">
    <location>
        <begin position="83"/>
        <end position="102"/>
    </location>
</feature>
<evidence type="ECO:0000256" key="5">
    <source>
        <dbReference type="ARBA" id="ARBA00022989"/>
    </source>
</evidence>
<evidence type="ECO:0000313" key="11">
    <source>
        <dbReference type="Proteomes" id="UP001528912"/>
    </source>
</evidence>
<keyword evidence="6 8" id="KW-0472">Membrane</keyword>
<evidence type="ECO:0000256" key="6">
    <source>
        <dbReference type="ARBA" id="ARBA00023136"/>
    </source>
</evidence>
<evidence type="ECO:0000256" key="8">
    <source>
        <dbReference type="SAM" id="Phobius"/>
    </source>
</evidence>
<dbReference type="PANTHER" id="PTHR42709">
    <property type="entry name" value="ALKALINE PHOSPHATASE LIKE PROTEIN"/>
    <property type="match status" value="1"/>
</dbReference>
<feature type="transmembrane region" description="Helical" evidence="8">
    <location>
        <begin position="168"/>
        <end position="187"/>
    </location>
</feature>
<comment type="caution">
    <text evidence="10">The sequence shown here is derived from an EMBL/GenBank/DDBJ whole genome shotgun (WGS) entry which is preliminary data.</text>
</comment>
<sequence length="258" mass="28586">MTADDSEAGRLDRPAGAGATSASEVAGEESVAEGKEWWDDPRLPWKGKPGRADLWCWGAISLIGIYGLVTLPLRPLILALNPYALAAVNGSSIAMVDIGAELRLGDEPYWWFGLLLASLSVMKFDWIFWWAGRLWGHGIIEVIAGRSRWASRTAHHAERLAERFGAPALLLVWFIPFIPSAIVYAFVGNARMRLRTFLLIDFLGALGNRAVYLYLGYRIGEPAKHVVDLIGKYSWYISIALIIGIMVTSVMRSRRQAA</sequence>
<gene>
    <name evidence="10" type="ORF">P4R38_03555</name>
</gene>
<protein>
    <submittedName>
        <fullName evidence="10">VTT domain-containing protein</fullName>
    </submittedName>
</protein>